<dbReference type="InterPro" id="IPR003775">
    <property type="entry name" value="Flagellar_assembly_factor_FliW"/>
</dbReference>
<evidence type="ECO:0000256" key="4">
    <source>
        <dbReference type="HAMAP-Rule" id="MF_01185"/>
    </source>
</evidence>
<keyword evidence="5" id="KW-0969">Cilium</keyword>
<dbReference type="Pfam" id="PF02623">
    <property type="entry name" value="FliW"/>
    <property type="match status" value="1"/>
</dbReference>
<keyword evidence="5" id="KW-0282">Flagellum</keyword>
<gene>
    <name evidence="4" type="primary">fliW</name>
    <name evidence="5" type="ORF">AVDCRST_MAG57-1341</name>
</gene>
<reference evidence="5" key="1">
    <citation type="submission" date="2020-02" db="EMBL/GenBank/DDBJ databases">
        <authorList>
            <person name="Meier V. D."/>
        </authorList>
    </citation>
    <scope>NUCLEOTIDE SEQUENCE</scope>
    <source>
        <strain evidence="5">AVDCRST_MAG57</strain>
    </source>
</reference>
<dbReference type="GO" id="GO:0044780">
    <property type="term" value="P:bacterial-type flagellum assembly"/>
    <property type="evidence" value="ECO:0007669"/>
    <property type="project" value="UniProtKB-UniRule"/>
</dbReference>
<proteinExistence type="inferred from homology"/>
<comment type="function">
    <text evidence="4">Acts as an anti-CsrA protein, binds CsrA and prevents it from repressing translation of its target genes, one of which is flagellin. Binds to flagellin and participates in the assembly of the flagellum.</text>
</comment>
<protein>
    <recommendedName>
        <fullName evidence="4">Flagellar assembly factor FliW</fullName>
    </recommendedName>
</protein>
<accession>A0A6J4I1Q3</accession>
<dbReference type="GO" id="GO:0005737">
    <property type="term" value="C:cytoplasm"/>
    <property type="evidence" value="ECO:0007669"/>
    <property type="project" value="UniProtKB-SubCell"/>
</dbReference>
<evidence type="ECO:0000256" key="1">
    <source>
        <dbReference type="ARBA" id="ARBA00022490"/>
    </source>
</evidence>
<comment type="subcellular location">
    <subcellularLocation>
        <location evidence="4">Cytoplasm</location>
    </subcellularLocation>
</comment>
<dbReference type="GO" id="GO:0006417">
    <property type="term" value="P:regulation of translation"/>
    <property type="evidence" value="ECO:0007669"/>
    <property type="project" value="UniProtKB-KW"/>
</dbReference>
<name>A0A6J4I1Q3_9ACTN</name>
<comment type="similarity">
    <text evidence="4">Belongs to the FliW family.</text>
</comment>
<dbReference type="InterPro" id="IPR024046">
    <property type="entry name" value="Flagellar_assmbl_FliW_dom_sf"/>
</dbReference>
<sequence>MTSAPAVLAAPALPAVQVLTFTDPMPGFPAHRDYVLVPADPSGLLLWLQSVAPDGPRFLAVPAAQFFPDYAPAFPAAACAGLGLEDPADAQVYCLVSVPDGDVASATANLRAPVVANPAIHRARQVVLLDGVHPIRRPLRA</sequence>
<keyword evidence="5" id="KW-0966">Cell projection</keyword>
<organism evidence="5">
    <name type="scientific">uncultured Blastococcus sp</name>
    <dbReference type="NCBI Taxonomy" id="217144"/>
    <lineage>
        <taxon>Bacteria</taxon>
        <taxon>Bacillati</taxon>
        <taxon>Actinomycetota</taxon>
        <taxon>Actinomycetes</taxon>
        <taxon>Geodermatophilales</taxon>
        <taxon>Geodermatophilaceae</taxon>
        <taxon>Blastococcus</taxon>
        <taxon>environmental samples</taxon>
    </lineage>
</organism>
<dbReference type="SUPFAM" id="SSF141457">
    <property type="entry name" value="BH3618-like"/>
    <property type="match status" value="1"/>
</dbReference>
<evidence type="ECO:0000256" key="3">
    <source>
        <dbReference type="ARBA" id="ARBA00022845"/>
    </source>
</evidence>
<evidence type="ECO:0000313" key="5">
    <source>
        <dbReference type="EMBL" id="CAA9237965.1"/>
    </source>
</evidence>
<keyword evidence="3 4" id="KW-0810">Translation regulation</keyword>
<keyword evidence="2 4" id="KW-1005">Bacterial flagellum biogenesis</keyword>
<dbReference type="HAMAP" id="MF_01185">
    <property type="entry name" value="FliW"/>
    <property type="match status" value="1"/>
</dbReference>
<keyword evidence="1 4" id="KW-0963">Cytoplasm</keyword>
<dbReference type="EMBL" id="CADCTI010000124">
    <property type="protein sequence ID" value="CAA9237965.1"/>
    <property type="molecule type" value="Genomic_DNA"/>
</dbReference>
<keyword evidence="4" id="KW-0143">Chaperone</keyword>
<dbReference type="Gene3D" id="2.30.290.10">
    <property type="entry name" value="BH3618-like"/>
    <property type="match status" value="1"/>
</dbReference>
<dbReference type="AlphaFoldDB" id="A0A6J4I1Q3"/>
<comment type="subunit">
    <text evidence="4">Interacts with translational regulator CsrA and flagellin(s).</text>
</comment>
<evidence type="ECO:0000256" key="2">
    <source>
        <dbReference type="ARBA" id="ARBA00022795"/>
    </source>
</evidence>
<dbReference type="PANTHER" id="PTHR39190:SF1">
    <property type="entry name" value="FLAGELLAR ASSEMBLY FACTOR FLIW"/>
    <property type="match status" value="1"/>
</dbReference>
<dbReference type="PANTHER" id="PTHR39190">
    <property type="entry name" value="FLAGELLAR ASSEMBLY FACTOR FLIW"/>
    <property type="match status" value="1"/>
</dbReference>